<feature type="region of interest" description="Disordered" evidence="6">
    <location>
        <begin position="369"/>
        <end position="431"/>
    </location>
</feature>
<evidence type="ECO:0000256" key="1">
    <source>
        <dbReference type="ARBA" id="ARBA00004141"/>
    </source>
</evidence>
<comment type="similarity">
    <text evidence="5">Belongs to the SAT4 family.</text>
</comment>
<reference evidence="9 10" key="1">
    <citation type="submission" date="2023-01" db="EMBL/GenBank/DDBJ databases">
        <title>Analysis of 21 Apiospora genomes using comparative genomics revels a genus with tremendous synthesis potential of carbohydrate active enzymes and secondary metabolites.</title>
        <authorList>
            <person name="Sorensen T."/>
        </authorList>
    </citation>
    <scope>NUCLEOTIDE SEQUENCE [LARGE SCALE GENOMIC DNA]</scope>
    <source>
        <strain evidence="9 10">CBS 20057</strain>
    </source>
</reference>
<evidence type="ECO:0000256" key="6">
    <source>
        <dbReference type="SAM" id="MobiDB-lite"/>
    </source>
</evidence>
<protein>
    <recommendedName>
        <fullName evidence="8">Rhodopsin domain-containing protein</fullName>
    </recommendedName>
</protein>
<keyword evidence="4 7" id="KW-0472">Membrane</keyword>
<accession>A0ABR1RA18</accession>
<feature type="compositionally biased region" description="Basic residues" evidence="6">
    <location>
        <begin position="327"/>
        <end position="339"/>
    </location>
</feature>
<evidence type="ECO:0000256" key="7">
    <source>
        <dbReference type="SAM" id="Phobius"/>
    </source>
</evidence>
<feature type="transmembrane region" description="Helical" evidence="7">
    <location>
        <begin position="272"/>
        <end position="294"/>
    </location>
</feature>
<comment type="caution">
    <text evidence="9">The sequence shown here is derived from an EMBL/GenBank/DDBJ whole genome shotgun (WGS) entry which is preliminary data.</text>
</comment>
<dbReference type="EMBL" id="JAQQWI010000017">
    <property type="protein sequence ID" value="KAK8006243.1"/>
    <property type="molecule type" value="Genomic_DNA"/>
</dbReference>
<feature type="transmembrane region" description="Helical" evidence="7">
    <location>
        <begin position="49"/>
        <end position="69"/>
    </location>
</feature>
<sequence length="431" mass="47396">MDPSMLPNKVDQANALVNISFVFTAISALIVLIRGIIRTGLIKKTGPDDILIFISMLFVIGYLICNVLARDASLGASILTLTIEQMGTLLKLTYAIELLYYVIIVTTKCSIVAMYYNIGESLPTHHTKPAPSNLSPQQTALTRSFRVACYTTHALLCVFFIVCISVTFGQCQPLSRQWDPTLAPAARAASCINTTAFFYFTSAFNIVMDFWILAMPLKTLNSLQIRRRDRYVLYGVFGAGIFATAMSCVRLYSIYTYTLSADPFMDGSLINVWSMIEINVGIMCASVPALKPLFTPKLLLARLRGEDPEAPAVRVHSGNISSESSRHYQKSAAKVHHHAAGSEVTLSAPAGDGDHKPPRDSSGIAIRLGSSQKHLVDESIAEEDSDEESVGQRNGRGHRYDDMGGLGRRTTAEDEDDENTIELQRQSQRRG</sequence>
<comment type="subcellular location">
    <subcellularLocation>
        <location evidence="1">Membrane</location>
        <topology evidence="1">Multi-pass membrane protein</topology>
    </subcellularLocation>
</comment>
<organism evidence="9 10">
    <name type="scientific">Apiospora marii</name>
    <dbReference type="NCBI Taxonomy" id="335849"/>
    <lineage>
        <taxon>Eukaryota</taxon>
        <taxon>Fungi</taxon>
        <taxon>Dikarya</taxon>
        <taxon>Ascomycota</taxon>
        <taxon>Pezizomycotina</taxon>
        <taxon>Sordariomycetes</taxon>
        <taxon>Xylariomycetidae</taxon>
        <taxon>Amphisphaeriales</taxon>
        <taxon>Apiosporaceae</taxon>
        <taxon>Apiospora</taxon>
    </lineage>
</organism>
<dbReference type="Proteomes" id="UP001396898">
    <property type="component" value="Unassembled WGS sequence"/>
</dbReference>
<feature type="compositionally biased region" description="Acidic residues" evidence="6">
    <location>
        <begin position="379"/>
        <end position="389"/>
    </location>
</feature>
<dbReference type="PANTHER" id="PTHR33048">
    <property type="entry name" value="PTH11-LIKE INTEGRAL MEMBRANE PROTEIN (AFU_ORTHOLOGUE AFUA_5G11245)"/>
    <property type="match status" value="1"/>
</dbReference>
<feature type="domain" description="Rhodopsin" evidence="8">
    <location>
        <begin position="34"/>
        <end position="294"/>
    </location>
</feature>
<dbReference type="InterPro" id="IPR049326">
    <property type="entry name" value="Rhodopsin_dom_fungi"/>
</dbReference>
<feature type="compositionally biased region" description="Polar residues" evidence="6">
    <location>
        <begin position="421"/>
        <end position="431"/>
    </location>
</feature>
<feature type="region of interest" description="Disordered" evidence="6">
    <location>
        <begin position="311"/>
        <end position="340"/>
    </location>
</feature>
<evidence type="ECO:0000256" key="4">
    <source>
        <dbReference type="ARBA" id="ARBA00023136"/>
    </source>
</evidence>
<name>A0ABR1RA18_9PEZI</name>
<evidence type="ECO:0000256" key="5">
    <source>
        <dbReference type="ARBA" id="ARBA00038359"/>
    </source>
</evidence>
<dbReference type="PANTHER" id="PTHR33048:SF123">
    <property type="entry name" value="INTEGRAL MEMBRANE PROTEIN"/>
    <property type="match status" value="1"/>
</dbReference>
<keyword evidence="10" id="KW-1185">Reference proteome</keyword>
<keyword evidence="2 7" id="KW-0812">Transmembrane</keyword>
<feature type="transmembrane region" description="Helical" evidence="7">
    <location>
        <begin position="98"/>
        <end position="118"/>
    </location>
</feature>
<dbReference type="Pfam" id="PF20684">
    <property type="entry name" value="Fung_rhodopsin"/>
    <property type="match status" value="1"/>
</dbReference>
<feature type="transmembrane region" description="Helical" evidence="7">
    <location>
        <begin position="15"/>
        <end position="37"/>
    </location>
</feature>
<feature type="region of interest" description="Disordered" evidence="6">
    <location>
        <begin position="345"/>
        <end position="364"/>
    </location>
</feature>
<feature type="transmembrane region" description="Helical" evidence="7">
    <location>
        <begin position="197"/>
        <end position="219"/>
    </location>
</feature>
<evidence type="ECO:0000256" key="3">
    <source>
        <dbReference type="ARBA" id="ARBA00022989"/>
    </source>
</evidence>
<proteinExistence type="inferred from homology"/>
<evidence type="ECO:0000259" key="8">
    <source>
        <dbReference type="Pfam" id="PF20684"/>
    </source>
</evidence>
<evidence type="ECO:0000313" key="10">
    <source>
        <dbReference type="Proteomes" id="UP001396898"/>
    </source>
</evidence>
<feature type="transmembrane region" description="Helical" evidence="7">
    <location>
        <begin position="231"/>
        <end position="252"/>
    </location>
</feature>
<evidence type="ECO:0000256" key="2">
    <source>
        <dbReference type="ARBA" id="ARBA00022692"/>
    </source>
</evidence>
<gene>
    <name evidence="9" type="ORF">PG991_012540</name>
</gene>
<keyword evidence="3 7" id="KW-1133">Transmembrane helix</keyword>
<feature type="transmembrane region" description="Helical" evidence="7">
    <location>
        <begin position="147"/>
        <end position="168"/>
    </location>
</feature>
<dbReference type="InterPro" id="IPR052337">
    <property type="entry name" value="SAT4-like"/>
</dbReference>
<evidence type="ECO:0000313" key="9">
    <source>
        <dbReference type="EMBL" id="KAK8006243.1"/>
    </source>
</evidence>